<dbReference type="Proteomes" id="UP000269301">
    <property type="component" value="Unassembled WGS sequence"/>
</dbReference>
<protein>
    <recommendedName>
        <fullName evidence="7">Tetratricopeptide repeat protein</fullName>
    </recommendedName>
</protein>
<dbReference type="EMBL" id="RBZP01000002">
    <property type="protein sequence ID" value="RKQ35870.1"/>
    <property type="molecule type" value="Genomic_DNA"/>
</dbReference>
<evidence type="ECO:0008006" key="7">
    <source>
        <dbReference type="Google" id="ProtNLM"/>
    </source>
</evidence>
<feature type="region of interest" description="Disordered" evidence="3">
    <location>
        <begin position="1"/>
        <end position="43"/>
    </location>
</feature>
<evidence type="ECO:0000256" key="2">
    <source>
        <dbReference type="SAM" id="Coils"/>
    </source>
</evidence>
<feature type="coiled-coil region" evidence="2">
    <location>
        <begin position="265"/>
        <end position="297"/>
    </location>
</feature>
<dbReference type="InterPro" id="IPR047676">
    <property type="entry name" value="FxLYD_dom"/>
</dbReference>
<gene>
    <name evidence="5" type="ORF">D8M06_06360</name>
</gene>
<feature type="compositionally biased region" description="Basic and acidic residues" evidence="3">
    <location>
        <begin position="12"/>
        <end position="23"/>
    </location>
</feature>
<keyword evidence="2" id="KW-0175">Coiled coil</keyword>
<feature type="repeat" description="TPR" evidence="1">
    <location>
        <begin position="83"/>
        <end position="116"/>
    </location>
</feature>
<dbReference type="SUPFAM" id="SSF48452">
    <property type="entry name" value="TPR-like"/>
    <property type="match status" value="1"/>
</dbReference>
<sequence>MLPPNKETSLSDAKDMTRSEKPEVPTSTDNFTHEEVSQENLTPQKQKSLTSKFAWLIPIISLFLVSTGLLTYYYYEKNINEEVLNLQKAAEEAALDGDYSEAVEALNKAIQLRPDYEVLAKDLEEIQLAKSLYDEIDKVQKRIKEKDYENAETQIFQLKEKVNVQSGPLFTAFSTLIDSEESSMKIGMIKQELDDITTIDALKDKLQVIETLSTDDGKEVKEQILTKIVKMTVDNATAELEENQFSDALDTVTKGLEYKPDDEQLLSLKSKIEQEEIAFEQAEQERIEQAMEAAAREDLQNRTAAVEVITFETEMDEYGDVYIYGTVRNVATRGISDVTIYYTLYDADGLYYDEGMAYVYPYQLNPGDQGSFEDIVYFINEEVTVEIDNITWYLH</sequence>
<evidence type="ECO:0000313" key="5">
    <source>
        <dbReference type="EMBL" id="RKQ35870.1"/>
    </source>
</evidence>
<dbReference type="AlphaFoldDB" id="A0A495A7W1"/>
<evidence type="ECO:0000313" key="6">
    <source>
        <dbReference type="Proteomes" id="UP000269301"/>
    </source>
</evidence>
<keyword evidence="1" id="KW-0802">TPR repeat</keyword>
<evidence type="ECO:0000256" key="3">
    <source>
        <dbReference type="SAM" id="MobiDB-lite"/>
    </source>
</evidence>
<organism evidence="5 6">
    <name type="scientific">Oceanobacillus halophilus</name>
    <dbReference type="NCBI Taxonomy" id="930130"/>
    <lineage>
        <taxon>Bacteria</taxon>
        <taxon>Bacillati</taxon>
        <taxon>Bacillota</taxon>
        <taxon>Bacilli</taxon>
        <taxon>Bacillales</taxon>
        <taxon>Bacillaceae</taxon>
        <taxon>Oceanobacillus</taxon>
    </lineage>
</organism>
<dbReference type="PROSITE" id="PS50005">
    <property type="entry name" value="TPR"/>
    <property type="match status" value="1"/>
</dbReference>
<keyword evidence="4" id="KW-1133">Transmembrane helix</keyword>
<keyword evidence="4" id="KW-0472">Membrane</keyword>
<keyword evidence="6" id="KW-1185">Reference proteome</keyword>
<dbReference type="NCBIfam" id="NF038353">
    <property type="entry name" value="FxLYD_dom"/>
    <property type="match status" value="1"/>
</dbReference>
<evidence type="ECO:0000256" key="1">
    <source>
        <dbReference type="PROSITE-ProRule" id="PRU00339"/>
    </source>
</evidence>
<accession>A0A495A7W1</accession>
<reference evidence="5 6" key="1">
    <citation type="journal article" date="2016" name="Int. J. Syst. Evol. Microbiol.">
        <title>Oceanobacillus halophilus sp. nov., a novel moderately halophilic bacterium from a hypersaline lake.</title>
        <authorList>
            <person name="Amoozegar M.A."/>
            <person name="Bagheri M."/>
            <person name="Makhdoumi A."/>
            <person name="Nikou M.M."/>
            <person name="Fazeli S.A.S."/>
            <person name="Schumann P."/>
            <person name="Sproer C."/>
            <person name="Sanchez-Porro C."/>
            <person name="Ventosa A."/>
        </authorList>
    </citation>
    <scope>NUCLEOTIDE SEQUENCE [LARGE SCALE GENOMIC DNA]</scope>
    <source>
        <strain evidence="5 6">DSM 23996</strain>
    </source>
</reference>
<comment type="caution">
    <text evidence="5">The sequence shown here is derived from an EMBL/GenBank/DDBJ whole genome shotgun (WGS) entry which is preliminary data.</text>
</comment>
<dbReference type="InterPro" id="IPR019734">
    <property type="entry name" value="TPR_rpt"/>
</dbReference>
<feature type="transmembrane region" description="Helical" evidence="4">
    <location>
        <begin position="53"/>
        <end position="75"/>
    </location>
</feature>
<name>A0A495A7W1_9BACI</name>
<keyword evidence="4" id="KW-0812">Transmembrane</keyword>
<feature type="compositionally biased region" description="Polar residues" evidence="3">
    <location>
        <begin position="1"/>
        <end position="11"/>
    </location>
</feature>
<evidence type="ECO:0000256" key="4">
    <source>
        <dbReference type="SAM" id="Phobius"/>
    </source>
</evidence>
<dbReference type="InterPro" id="IPR011990">
    <property type="entry name" value="TPR-like_helical_dom_sf"/>
</dbReference>
<proteinExistence type="predicted"/>